<organism evidence="5 6">
    <name type="scientific">Sinisalibacter aestuarii</name>
    <dbReference type="NCBI Taxonomy" id="2949426"/>
    <lineage>
        <taxon>Bacteria</taxon>
        <taxon>Pseudomonadati</taxon>
        <taxon>Pseudomonadota</taxon>
        <taxon>Alphaproteobacteria</taxon>
        <taxon>Rhodobacterales</taxon>
        <taxon>Roseobacteraceae</taxon>
        <taxon>Sinisalibacter</taxon>
    </lineage>
</organism>
<dbReference type="EC" id="3.1.2.4" evidence="2"/>
<dbReference type="Proteomes" id="UP001144205">
    <property type="component" value="Unassembled WGS sequence"/>
</dbReference>
<evidence type="ECO:0000256" key="2">
    <source>
        <dbReference type="ARBA" id="ARBA00011915"/>
    </source>
</evidence>
<accession>A0ABQ5LXB8</accession>
<reference evidence="5" key="1">
    <citation type="journal article" date="2023" name="Int. J. Syst. Evol. Microbiol.">
        <title>Sinisalibacter aestuarii sp. nov., isolated from estuarine sediment of the Arakawa River.</title>
        <authorList>
            <person name="Arafat S.T."/>
            <person name="Hirano S."/>
            <person name="Sato A."/>
            <person name="Takeuchi K."/>
            <person name="Yasuda T."/>
            <person name="Terahara T."/>
            <person name="Hamada M."/>
            <person name="Kobayashi T."/>
        </authorList>
    </citation>
    <scope>NUCLEOTIDE SEQUENCE</scope>
    <source>
        <strain evidence="5">B-399</strain>
    </source>
</reference>
<dbReference type="Pfam" id="PF16113">
    <property type="entry name" value="ECH_2"/>
    <property type="match status" value="1"/>
</dbReference>
<dbReference type="NCBIfam" id="NF004127">
    <property type="entry name" value="PRK05617.1"/>
    <property type="match status" value="1"/>
</dbReference>
<keyword evidence="6" id="KW-1185">Reference proteome</keyword>
<dbReference type="InterPro" id="IPR032259">
    <property type="entry name" value="HIBYL-CoA-H"/>
</dbReference>
<dbReference type="PANTHER" id="PTHR43176:SF3">
    <property type="entry name" value="3-HYDROXYISOBUTYRYL-COA HYDROLASE, MITOCHONDRIAL"/>
    <property type="match status" value="1"/>
</dbReference>
<protein>
    <recommendedName>
        <fullName evidence="2">3-hydroxyisobutyryl-CoA hydrolase</fullName>
        <ecNumber evidence="2">3.1.2.4</ecNumber>
    </recommendedName>
</protein>
<dbReference type="Gene3D" id="3.90.226.10">
    <property type="entry name" value="2-enoyl-CoA Hydratase, Chain A, domain 1"/>
    <property type="match status" value="1"/>
</dbReference>
<dbReference type="SUPFAM" id="SSF52096">
    <property type="entry name" value="ClpP/crotonase"/>
    <property type="match status" value="1"/>
</dbReference>
<evidence type="ECO:0000313" key="5">
    <source>
        <dbReference type="EMBL" id="GKY89626.1"/>
    </source>
</evidence>
<feature type="domain" description="Enoyl-CoA hydratase/isomerase" evidence="4">
    <location>
        <begin position="13"/>
        <end position="332"/>
    </location>
</feature>
<dbReference type="InterPro" id="IPR045004">
    <property type="entry name" value="ECH_dom"/>
</dbReference>
<evidence type="ECO:0000256" key="1">
    <source>
        <dbReference type="ARBA" id="ARBA00001709"/>
    </source>
</evidence>
<evidence type="ECO:0000313" key="6">
    <source>
        <dbReference type="Proteomes" id="UP001144205"/>
    </source>
</evidence>
<comment type="caution">
    <text evidence="5">The sequence shown here is derived from an EMBL/GenBank/DDBJ whole genome shotgun (WGS) entry which is preliminary data.</text>
</comment>
<dbReference type="InterPro" id="IPR029045">
    <property type="entry name" value="ClpP/crotonase-like_dom_sf"/>
</dbReference>
<dbReference type="CDD" id="cd06558">
    <property type="entry name" value="crotonase-like"/>
    <property type="match status" value="1"/>
</dbReference>
<evidence type="ECO:0000256" key="3">
    <source>
        <dbReference type="ARBA" id="ARBA00022801"/>
    </source>
</evidence>
<gene>
    <name evidence="5" type="ORF">STA1M1_34950</name>
</gene>
<proteinExistence type="predicted"/>
<evidence type="ECO:0000259" key="4">
    <source>
        <dbReference type="Pfam" id="PF16113"/>
    </source>
</evidence>
<name>A0ABQ5LXB8_9RHOB</name>
<dbReference type="PANTHER" id="PTHR43176">
    <property type="entry name" value="3-HYDROXYISOBUTYRYL-COA HYDROLASE-RELATED"/>
    <property type="match status" value="1"/>
</dbReference>
<dbReference type="EMBL" id="BROH01000013">
    <property type="protein sequence ID" value="GKY89626.1"/>
    <property type="molecule type" value="Genomic_DNA"/>
</dbReference>
<sequence length="347" mass="36475">MSDIRIRTAGRAGRITLARPEALNALSPAMSIAIEEALDAWRDDPAVALVVIDAEGERAFCAGGDIADIYRNGIAGRHEAAQAFWRQEYRMNARLAQFPKPVVTLMQGFTMGGGVGVGCHAGHRIVGESVKLAMPECGIGLIPDVGGTWILGHAPGHLGEYLGLTAARMGPADAIHAGFADGHVPEADWPALIAALEETGDVGLVAAAQRDPGVSPLAGAAGEIDRHFTQPTLAAIVDSLAAADSAFAQTALETMRRNSPLSMACALQLIRDAGGLDDITQALAQEYRFTHRAQAQGDFLEGIRAQIIDKDRNPRWRHDGPATVSGDEVAAMLAPLGEDELDLGGTT</sequence>
<comment type="catalytic activity">
    <reaction evidence="1">
        <text>3-hydroxy-2-methylpropanoyl-CoA + H2O = 3-hydroxy-2-methylpropanoate + CoA + H(+)</text>
        <dbReference type="Rhea" id="RHEA:20888"/>
        <dbReference type="ChEBI" id="CHEBI:11805"/>
        <dbReference type="ChEBI" id="CHEBI:15377"/>
        <dbReference type="ChEBI" id="CHEBI:15378"/>
        <dbReference type="ChEBI" id="CHEBI:57287"/>
        <dbReference type="ChEBI" id="CHEBI:57340"/>
        <dbReference type="EC" id="3.1.2.4"/>
    </reaction>
</comment>
<dbReference type="RefSeq" id="WP_281843650.1">
    <property type="nucleotide sequence ID" value="NZ_BROH01000013.1"/>
</dbReference>
<keyword evidence="3" id="KW-0378">Hydrolase</keyword>